<dbReference type="GO" id="GO:0003729">
    <property type="term" value="F:mRNA binding"/>
    <property type="evidence" value="ECO:0007669"/>
    <property type="project" value="TreeGrafter"/>
</dbReference>
<dbReference type="GO" id="GO:0000381">
    <property type="term" value="P:regulation of alternative mRNA splicing, via spliceosome"/>
    <property type="evidence" value="ECO:0007669"/>
    <property type="project" value="TreeGrafter"/>
</dbReference>
<dbReference type="InterPro" id="IPR035979">
    <property type="entry name" value="RBD_domain_sf"/>
</dbReference>
<dbReference type="InterPro" id="IPR000504">
    <property type="entry name" value="RRM_dom"/>
</dbReference>
<dbReference type="FunFam" id="1.20.1390.10:FF:000004">
    <property type="entry name" value="RNA-binding motif protein 25"/>
    <property type="match status" value="1"/>
</dbReference>
<comment type="caution">
    <text evidence="1">The sequence shown here is derived from an EMBL/GenBank/DDBJ whole genome shotgun (WGS) entry which is preliminary data.</text>
</comment>
<dbReference type="Gene3D" id="3.30.70.330">
    <property type="match status" value="1"/>
</dbReference>
<evidence type="ECO:0000313" key="1">
    <source>
        <dbReference type="EMBL" id="KZS21516.1"/>
    </source>
</evidence>
<dbReference type="FunFam" id="3.30.70.330:FF:001103">
    <property type="entry name" value="Putative RNA-binding protein"/>
    <property type="match status" value="1"/>
</dbReference>
<keyword evidence="2" id="KW-1185">Reference proteome</keyword>
<proteinExistence type="predicted"/>
<dbReference type="GO" id="GO:0005681">
    <property type="term" value="C:spliceosomal complex"/>
    <property type="evidence" value="ECO:0007669"/>
    <property type="project" value="TreeGrafter"/>
</dbReference>
<dbReference type="EMBL" id="LRGB01000024">
    <property type="protein sequence ID" value="KZS21516.1"/>
    <property type="molecule type" value="Genomic_DNA"/>
</dbReference>
<evidence type="ECO:0000313" key="2">
    <source>
        <dbReference type="Proteomes" id="UP000076858"/>
    </source>
</evidence>
<accession>A0A162SPN3</accession>
<dbReference type="Pfam" id="PF01480">
    <property type="entry name" value="PWI"/>
    <property type="match status" value="1"/>
</dbReference>
<dbReference type="GO" id="GO:0006397">
    <property type="term" value="P:mRNA processing"/>
    <property type="evidence" value="ECO:0007669"/>
    <property type="project" value="UniProtKB-KW"/>
</dbReference>
<dbReference type="PANTHER" id="PTHR18806:SF4">
    <property type="entry name" value="RNA-BINDING PROTEIN 25"/>
    <property type="match status" value="1"/>
</dbReference>
<protein>
    <submittedName>
        <fullName evidence="1">Uncharacterized protein</fullName>
    </submittedName>
</protein>
<dbReference type="PANTHER" id="PTHR18806">
    <property type="entry name" value="RBM25 PROTEIN"/>
    <property type="match status" value="1"/>
</dbReference>
<dbReference type="InterPro" id="IPR012677">
    <property type="entry name" value="Nucleotide-bd_a/b_plait_sf"/>
</dbReference>
<reference evidence="1 2" key="1">
    <citation type="submission" date="2016-03" db="EMBL/GenBank/DDBJ databases">
        <title>EvidentialGene: Evidence-directed Construction of Genes on Genomes.</title>
        <authorList>
            <person name="Gilbert D.G."/>
            <person name="Choi J.-H."/>
            <person name="Mockaitis K."/>
            <person name="Colbourne J."/>
            <person name="Pfrender M."/>
        </authorList>
    </citation>
    <scope>NUCLEOTIDE SEQUENCE [LARGE SCALE GENOMIC DNA]</scope>
    <source>
        <strain evidence="1 2">Xinb3</strain>
        <tissue evidence="1">Complete organism</tissue>
    </source>
</reference>
<dbReference type="SUPFAM" id="SSF101233">
    <property type="entry name" value="PWI domain"/>
    <property type="match status" value="1"/>
</dbReference>
<dbReference type="SMART" id="SM00360">
    <property type="entry name" value="RRM"/>
    <property type="match status" value="1"/>
</dbReference>
<dbReference type="InterPro" id="IPR052768">
    <property type="entry name" value="RBM25"/>
</dbReference>
<dbReference type="AlphaFoldDB" id="A0A162SPN3"/>
<dbReference type="InterPro" id="IPR002483">
    <property type="entry name" value="PWI_dom"/>
</dbReference>
<dbReference type="PROSITE" id="PS50102">
    <property type="entry name" value="RRM"/>
    <property type="match status" value="1"/>
</dbReference>
<organism evidence="1 2">
    <name type="scientific">Daphnia magna</name>
    <dbReference type="NCBI Taxonomy" id="35525"/>
    <lineage>
        <taxon>Eukaryota</taxon>
        <taxon>Metazoa</taxon>
        <taxon>Ecdysozoa</taxon>
        <taxon>Arthropoda</taxon>
        <taxon>Crustacea</taxon>
        <taxon>Branchiopoda</taxon>
        <taxon>Diplostraca</taxon>
        <taxon>Cladocera</taxon>
        <taxon>Anomopoda</taxon>
        <taxon>Daphniidae</taxon>
        <taxon>Daphnia</taxon>
    </lineage>
</organism>
<dbReference type="InterPro" id="IPR034268">
    <property type="entry name" value="RBM25_RRM"/>
</dbReference>
<dbReference type="Proteomes" id="UP000076858">
    <property type="component" value="Unassembled WGS sequence"/>
</dbReference>
<dbReference type="Pfam" id="PF00076">
    <property type="entry name" value="RRM_1"/>
    <property type="match status" value="1"/>
</dbReference>
<dbReference type="SUPFAM" id="SSF54928">
    <property type="entry name" value="RNA-binding domain, RBD"/>
    <property type="match status" value="1"/>
</dbReference>
<dbReference type="OrthoDB" id="6275295at2759"/>
<dbReference type="PROSITE" id="PS51025">
    <property type="entry name" value="PWI"/>
    <property type="match status" value="1"/>
</dbReference>
<dbReference type="InterPro" id="IPR036483">
    <property type="entry name" value="PWI_dom_sf"/>
</dbReference>
<dbReference type="CDD" id="cd12446">
    <property type="entry name" value="RRM_RBM25"/>
    <property type="match status" value="1"/>
</dbReference>
<dbReference type="Gene3D" id="1.20.1390.10">
    <property type="entry name" value="PWI domain"/>
    <property type="match status" value="1"/>
</dbReference>
<gene>
    <name evidence="1" type="ORF">APZ42_011461</name>
</gene>
<dbReference type="STRING" id="35525.A0A162SPN3"/>
<dbReference type="SMART" id="SM00311">
    <property type="entry name" value="PWI"/>
    <property type="match status" value="1"/>
</dbReference>
<name>A0A162SPN3_9CRUS</name>
<sequence length="835" mass="96271">MSYPPRPPGMTGMNTMTPGPMPVPPYMTGYIQNRPMMPAGMPPGGMMMGYPPMGHPSQMPGQMPGQMQPQMQPPQMQQPQMSQGPRTQNQMPPGSMQQSPTVISRGPRPANEGVGPSVTVFVGNITDRAPDNMMRQILQHCGAVVSWKRVQGASGVLQAFGFCEFSNPDAALRAIRLLHELEIGEKKLVVKVDAKTKLILDTYKADKIKSAGGGTSSGDDEFLTQEQRVQDKWVKERIGQTLKDYESEMQANQARAEEKERREQDKEKARAAKKEEANSVDLNKFETEIEEGKKDLITREIGKFREIAKKQDEEKEAERKKRKEKERERERRDRERDRERDRPSGRDRGGGDRGDRDRDRMSERDRNRERDRRREKENENHRRSRTPPPRSRTPPGPPAQPSTPPRRSRSRDRTEIEARPPRRTEKDYLREKEEEEEALERKKAEKKAREKEVAYQERLRHWESRERKKLRDYDKLELKEKERVEEQQKQAVWLKQFLEDYDDERDDAKYYKGREMERRRAEREREIESDARDRQKEKEELEELKTKIFSEGHSDPTATLKQALYEREQQYKPQILVPAPPVSDAPRSFSPMDVSLPSQPSDVEDFPLMKEVNSTTPVSSAPSTPTGPEPKTISSSVASSVIAMEEDSMSTTNSLSPVPTESDSKQGSQGPSLVFNKRKKLEIKAVFNADEDDTDTTKKKRKLVPLDYGDELAKKEKEPKNTEEKRKNIKSLIEKIPTDKASLFAHPVEWSLVDNVIMERRIKPWVNKKIVEYIGEPEPTLVEFICSKVLIGSQPQNIINDVQMVLDEEAEVFVVKMWRLLIYELEAKKLGLMTK</sequence>